<keyword evidence="4" id="KW-0472">Membrane</keyword>
<reference evidence="7" key="1">
    <citation type="submission" date="2020-07" db="EMBL/GenBank/DDBJ databases">
        <title>Complete genome sequencing of Coprobacter sp. strain 2CBH44.</title>
        <authorList>
            <person name="Sakamoto M."/>
            <person name="Murakami T."/>
            <person name="Mori H."/>
        </authorList>
    </citation>
    <scope>NUCLEOTIDE SEQUENCE [LARGE SCALE GENOMIC DNA]</scope>
    <source>
        <strain evidence="7">2CBH44</strain>
    </source>
</reference>
<keyword evidence="3" id="KW-0804">Transcription</keyword>
<dbReference type="InterPro" id="IPR009057">
    <property type="entry name" value="Homeodomain-like_sf"/>
</dbReference>
<feature type="domain" description="HTH araC/xylS-type" evidence="5">
    <location>
        <begin position="331"/>
        <end position="438"/>
    </location>
</feature>
<dbReference type="EMBL" id="AP023322">
    <property type="protein sequence ID" value="BCI64152.1"/>
    <property type="molecule type" value="Genomic_DNA"/>
</dbReference>
<dbReference type="KEGG" id="copr:Cop2CBH44_25050"/>
<dbReference type="PROSITE" id="PS00041">
    <property type="entry name" value="HTH_ARAC_FAMILY_1"/>
    <property type="match status" value="1"/>
</dbReference>
<dbReference type="PROSITE" id="PS01124">
    <property type="entry name" value="HTH_ARAC_FAMILY_2"/>
    <property type="match status" value="1"/>
</dbReference>
<dbReference type="GO" id="GO:0043565">
    <property type="term" value="F:sequence-specific DNA binding"/>
    <property type="evidence" value="ECO:0007669"/>
    <property type="project" value="InterPro"/>
</dbReference>
<keyword evidence="4" id="KW-1133">Transmembrane helix</keyword>
<protein>
    <recommendedName>
        <fullName evidence="5">HTH araC/xylS-type domain-containing protein</fullName>
    </recommendedName>
</protein>
<organism evidence="6 7">
    <name type="scientific">Coprobacter secundus subsp. similis</name>
    <dbReference type="NCBI Taxonomy" id="2751153"/>
    <lineage>
        <taxon>Bacteria</taxon>
        <taxon>Pseudomonadati</taxon>
        <taxon>Bacteroidota</taxon>
        <taxon>Bacteroidia</taxon>
        <taxon>Bacteroidales</taxon>
        <taxon>Barnesiellaceae</taxon>
        <taxon>Coprobacter</taxon>
    </lineage>
</organism>
<dbReference type="PANTHER" id="PTHR43280">
    <property type="entry name" value="ARAC-FAMILY TRANSCRIPTIONAL REGULATOR"/>
    <property type="match status" value="1"/>
</dbReference>
<dbReference type="PANTHER" id="PTHR43280:SF29">
    <property type="entry name" value="ARAC-FAMILY TRANSCRIPTIONAL REGULATOR"/>
    <property type="match status" value="1"/>
</dbReference>
<dbReference type="InterPro" id="IPR018060">
    <property type="entry name" value="HTH_AraC"/>
</dbReference>
<evidence type="ECO:0000256" key="4">
    <source>
        <dbReference type="SAM" id="Phobius"/>
    </source>
</evidence>
<evidence type="ECO:0000256" key="2">
    <source>
        <dbReference type="ARBA" id="ARBA00023125"/>
    </source>
</evidence>
<dbReference type="RefSeq" id="WP_021930809.1">
    <property type="nucleotide sequence ID" value="NZ_AP023322.1"/>
</dbReference>
<name>A0A7G1HZ79_9BACT</name>
<evidence type="ECO:0000313" key="6">
    <source>
        <dbReference type="EMBL" id="BCI64152.1"/>
    </source>
</evidence>
<feature type="transmembrane region" description="Helical" evidence="4">
    <location>
        <begin position="6"/>
        <end position="25"/>
    </location>
</feature>
<dbReference type="SUPFAM" id="SSF48452">
    <property type="entry name" value="TPR-like"/>
    <property type="match status" value="1"/>
</dbReference>
<keyword evidence="2" id="KW-0238">DNA-binding</keyword>
<dbReference type="SMART" id="SM00342">
    <property type="entry name" value="HTH_ARAC"/>
    <property type="match status" value="1"/>
</dbReference>
<dbReference type="InterPro" id="IPR018062">
    <property type="entry name" value="HTH_AraC-typ_CS"/>
</dbReference>
<evidence type="ECO:0000256" key="1">
    <source>
        <dbReference type="ARBA" id="ARBA00023015"/>
    </source>
</evidence>
<dbReference type="Gene3D" id="1.25.40.10">
    <property type="entry name" value="Tetratricopeptide repeat domain"/>
    <property type="match status" value="1"/>
</dbReference>
<dbReference type="Pfam" id="PF12833">
    <property type="entry name" value="HTH_18"/>
    <property type="match status" value="1"/>
</dbReference>
<gene>
    <name evidence="6" type="ORF">Cop2CBH44_25050</name>
</gene>
<evidence type="ECO:0000313" key="7">
    <source>
        <dbReference type="Proteomes" id="UP000594042"/>
    </source>
</evidence>
<evidence type="ECO:0000256" key="3">
    <source>
        <dbReference type="ARBA" id="ARBA00023163"/>
    </source>
</evidence>
<dbReference type="AlphaFoldDB" id="A0A7G1HZ79"/>
<evidence type="ECO:0000259" key="5">
    <source>
        <dbReference type="PROSITE" id="PS01124"/>
    </source>
</evidence>
<keyword evidence="1" id="KW-0805">Transcription regulation</keyword>
<proteinExistence type="predicted"/>
<accession>A0A7G1HZ79</accession>
<dbReference type="GO" id="GO:0003700">
    <property type="term" value="F:DNA-binding transcription factor activity"/>
    <property type="evidence" value="ECO:0007669"/>
    <property type="project" value="InterPro"/>
</dbReference>
<dbReference type="Proteomes" id="UP000594042">
    <property type="component" value="Chromosome"/>
</dbReference>
<dbReference type="SUPFAM" id="SSF46689">
    <property type="entry name" value="Homeodomain-like"/>
    <property type="match status" value="1"/>
</dbReference>
<keyword evidence="4" id="KW-0812">Transmembrane</keyword>
<feature type="transmembrane region" description="Helical" evidence="4">
    <location>
        <begin position="271"/>
        <end position="294"/>
    </location>
</feature>
<keyword evidence="7" id="KW-1185">Reference proteome</keyword>
<dbReference type="InterPro" id="IPR011990">
    <property type="entry name" value="TPR-like_helical_dom_sf"/>
</dbReference>
<sequence length="448" mass="52632">MNIQSLKHTFIIYIILSFIFTHAYAREKIKFRHVSIYGNNHPVSFLQTDSIIKLRIMPPHLQSIICKIQKQKNIIECPRTLFYTDYIYFSDPDMNAIAFNLYMTYLFLDRNDRTHALALCNKIENDLDSISEKFPRVKSFLKEWLNLLYANIYIGNKQNHIARLYLNKLDTHNNPALDIPKLETFARYYFLSDKYDKALAITDSIIQKSQKSSIYIPALYYKASIFEKRENYEKANEIYKEINLTKDSILNELISEYSILKFRKYNKSKHFHEISGATISSIFLIITLICIGFFNRSWIDTFLHKLISQIPKRVSTSNSNIQKENTTNHEEILFNQIQDIMKRKKLFKIPSYSLEELSMELCTNRSYISKSINKYGQMNFNQWLNSLRIDYILSRLPSDCTLANLKEIAFESGFASMATFNRAFLAVTGVSPNQYLEQKKVNLEESKS</sequence>
<dbReference type="Gene3D" id="1.10.10.60">
    <property type="entry name" value="Homeodomain-like"/>
    <property type="match status" value="2"/>
</dbReference>